<evidence type="ECO:0000256" key="4">
    <source>
        <dbReference type="ARBA" id="ARBA00022801"/>
    </source>
</evidence>
<dbReference type="InterPro" id="IPR013520">
    <property type="entry name" value="Ribonucl_H"/>
</dbReference>
<keyword evidence="2" id="KW-0540">Nuclease</keyword>
<dbReference type="Pfam" id="PF00929">
    <property type="entry name" value="RNase_T"/>
    <property type="match status" value="1"/>
</dbReference>
<name>A0ABM1XUN0_AEDAL</name>
<dbReference type="InterPro" id="IPR012337">
    <property type="entry name" value="RNaseH-like_sf"/>
</dbReference>
<dbReference type="Proteomes" id="UP000069940">
    <property type="component" value="Unassembled WGS sequence"/>
</dbReference>
<dbReference type="PANTHER" id="PTHR13058">
    <property type="entry name" value="THREE PRIME REPAIR EXONUCLEASE 1, 2"/>
    <property type="match status" value="1"/>
</dbReference>
<protein>
    <recommendedName>
        <fullName evidence="8">Exonuclease domain-containing protein</fullName>
    </recommendedName>
</protein>
<dbReference type="InterPro" id="IPR036397">
    <property type="entry name" value="RNaseH_sf"/>
</dbReference>
<evidence type="ECO:0000259" key="8">
    <source>
        <dbReference type="SMART" id="SM00479"/>
    </source>
</evidence>
<sequence length="221" mass="25078">MASPIGSFVFFDLETTGLITPTRTPKITEIALIACSTQHLQETKCGELPRVLHKQTFCLNPRRTIDHEASKFSALYNDMLENESKFDGNIVQLMVLFLQRLQGPTCLVAHNGNQFDYIILKKELADLNAQLPDNTYCVDSLPLFRALDQARDLGQQQQRPAFKSFRLSSVHERLLGHPPKQSHYAECDVEALLKCAIAEGKGFVEHAEKNKIKFRKFSSER</sequence>
<dbReference type="Gene3D" id="3.30.420.10">
    <property type="entry name" value="Ribonuclease H-like superfamily/Ribonuclease H"/>
    <property type="match status" value="1"/>
</dbReference>
<comment type="similarity">
    <text evidence="7">Belongs to the exonuclease superfamily. TREX family.</text>
</comment>
<evidence type="ECO:0000256" key="5">
    <source>
        <dbReference type="ARBA" id="ARBA00022839"/>
    </source>
</evidence>
<dbReference type="RefSeq" id="XP_029715338.1">
    <property type="nucleotide sequence ID" value="XM_029859478.2"/>
</dbReference>
<evidence type="ECO:0000256" key="6">
    <source>
        <dbReference type="ARBA" id="ARBA00022842"/>
    </source>
</evidence>
<dbReference type="GeneID" id="115258974"/>
<reference evidence="10" key="1">
    <citation type="journal article" date="2015" name="Proc. Natl. Acad. Sci. U.S.A.">
        <title>Genome sequence of the Asian Tiger mosquito, Aedes albopictus, reveals insights into its biology, genetics, and evolution.</title>
        <authorList>
            <person name="Chen X.G."/>
            <person name="Jiang X."/>
            <person name="Gu J."/>
            <person name="Xu M."/>
            <person name="Wu Y."/>
            <person name="Deng Y."/>
            <person name="Zhang C."/>
            <person name="Bonizzoni M."/>
            <person name="Dermauw W."/>
            <person name="Vontas J."/>
            <person name="Armbruster P."/>
            <person name="Huang X."/>
            <person name="Yang Y."/>
            <person name="Zhang H."/>
            <person name="He W."/>
            <person name="Peng H."/>
            <person name="Liu Y."/>
            <person name="Wu K."/>
            <person name="Chen J."/>
            <person name="Lirakis M."/>
            <person name="Topalis P."/>
            <person name="Van Leeuwen T."/>
            <person name="Hall A.B."/>
            <person name="Jiang X."/>
            <person name="Thorpe C."/>
            <person name="Mueller R.L."/>
            <person name="Sun C."/>
            <person name="Waterhouse R.M."/>
            <person name="Yan G."/>
            <person name="Tu Z.J."/>
            <person name="Fang X."/>
            <person name="James A.A."/>
        </authorList>
    </citation>
    <scope>NUCLEOTIDE SEQUENCE [LARGE SCALE GENOMIC DNA]</scope>
    <source>
        <strain evidence="10">Foshan</strain>
    </source>
</reference>
<dbReference type="CDD" id="cd06136">
    <property type="entry name" value="TREX1_2"/>
    <property type="match status" value="1"/>
</dbReference>
<keyword evidence="4" id="KW-0378">Hydrolase</keyword>
<evidence type="ECO:0000313" key="9">
    <source>
        <dbReference type="EnsemblMetazoa" id="AALFPA23_003032.P3178"/>
    </source>
</evidence>
<accession>A0ABM1XUN0</accession>
<comment type="cofactor">
    <cofactor evidence="1">
        <name>Mg(2+)</name>
        <dbReference type="ChEBI" id="CHEBI:18420"/>
    </cofactor>
</comment>
<dbReference type="EnsemblMetazoa" id="AALFPA23_003032.R3178">
    <property type="protein sequence ID" value="AALFPA23_003032.P3178"/>
    <property type="gene ID" value="AALFPA23_003032"/>
</dbReference>
<keyword evidence="6" id="KW-0460">Magnesium</keyword>
<dbReference type="InterPro" id="IPR040393">
    <property type="entry name" value="TREX1/2"/>
</dbReference>
<dbReference type="PANTHER" id="PTHR13058:SF19">
    <property type="entry name" value="LD40940P"/>
    <property type="match status" value="1"/>
</dbReference>
<proteinExistence type="inferred from homology"/>
<evidence type="ECO:0000256" key="3">
    <source>
        <dbReference type="ARBA" id="ARBA00022723"/>
    </source>
</evidence>
<organism evidence="9 10">
    <name type="scientific">Aedes albopictus</name>
    <name type="common">Asian tiger mosquito</name>
    <name type="synonym">Stegomyia albopicta</name>
    <dbReference type="NCBI Taxonomy" id="7160"/>
    <lineage>
        <taxon>Eukaryota</taxon>
        <taxon>Metazoa</taxon>
        <taxon>Ecdysozoa</taxon>
        <taxon>Arthropoda</taxon>
        <taxon>Hexapoda</taxon>
        <taxon>Insecta</taxon>
        <taxon>Pterygota</taxon>
        <taxon>Neoptera</taxon>
        <taxon>Endopterygota</taxon>
        <taxon>Diptera</taxon>
        <taxon>Nematocera</taxon>
        <taxon>Culicoidea</taxon>
        <taxon>Culicidae</taxon>
        <taxon>Culicinae</taxon>
        <taxon>Aedini</taxon>
        <taxon>Aedes</taxon>
        <taxon>Stegomyia</taxon>
    </lineage>
</organism>
<feature type="domain" description="Exonuclease" evidence="8">
    <location>
        <begin position="7"/>
        <end position="205"/>
    </location>
</feature>
<evidence type="ECO:0000256" key="2">
    <source>
        <dbReference type="ARBA" id="ARBA00022722"/>
    </source>
</evidence>
<reference evidence="9" key="2">
    <citation type="submission" date="2025-05" db="UniProtKB">
        <authorList>
            <consortium name="EnsemblMetazoa"/>
        </authorList>
    </citation>
    <scope>IDENTIFICATION</scope>
    <source>
        <strain evidence="9">Foshan</strain>
    </source>
</reference>
<evidence type="ECO:0000313" key="10">
    <source>
        <dbReference type="Proteomes" id="UP000069940"/>
    </source>
</evidence>
<evidence type="ECO:0000256" key="7">
    <source>
        <dbReference type="ARBA" id="ARBA00025769"/>
    </source>
</evidence>
<keyword evidence="3" id="KW-0479">Metal-binding</keyword>
<keyword evidence="10" id="KW-1185">Reference proteome</keyword>
<dbReference type="SUPFAM" id="SSF53098">
    <property type="entry name" value="Ribonuclease H-like"/>
    <property type="match status" value="1"/>
</dbReference>
<keyword evidence="5" id="KW-0269">Exonuclease</keyword>
<dbReference type="SMART" id="SM00479">
    <property type="entry name" value="EXOIII"/>
    <property type="match status" value="1"/>
</dbReference>
<evidence type="ECO:0000256" key="1">
    <source>
        <dbReference type="ARBA" id="ARBA00001946"/>
    </source>
</evidence>